<dbReference type="Proteomes" id="UP000565078">
    <property type="component" value="Unassembled WGS sequence"/>
</dbReference>
<dbReference type="PANTHER" id="PTHR36216:SF1">
    <property type="entry name" value="HTH ARSR-TYPE DOMAIN-CONTAINING PROTEIN"/>
    <property type="match status" value="1"/>
</dbReference>
<dbReference type="CDD" id="cd00090">
    <property type="entry name" value="HTH_ARSR"/>
    <property type="match status" value="1"/>
</dbReference>
<gene>
    <name evidence="2" type="ORF">HA254_02125</name>
</gene>
<dbReference type="SMART" id="SM00418">
    <property type="entry name" value="HTH_ARSR"/>
    <property type="match status" value="1"/>
</dbReference>
<protein>
    <submittedName>
        <fullName evidence="2">Winged helix-turn-helix transcriptional regulator</fullName>
    </submittedName>
</protein>
<dbReference type="InterPro" id="IPR011991">
    <property type="entry name" value="ArsR-like_HTH"/>
</dbReference>
<accession>A0A7J4IV90</accession>
<evidence type="ECO:0000313" key="2">
    <source>
        <dbReference type="EMBL" id="HIH09443.1"/>
    </source>
</evidence>
<sequence>MDEELELALRLEVRKKIYLKIKANPGLHFRELQRRVGIATGALQYHLEYLAKRHLIRAEKDGNDNGRKFIRYYLVRQNFEETELMSLLRQESIRRIIVFLMQKRFAGTATICDGVGLGPSTVSWHLEKLSLAGICQKSRRGRKAFYRIIDKGRIAKLLVGYRRSFLDEVVDNFVEVWEEL</sequence>
<reference evidence="3" key="1">
    <citation type="journal article" date="2020" name="bioRxiv">
        <title>A rank-normalized archaeal taxonomy based on genome phylogeny resolves widespread incomplete and uneven classifications.</title>
        <authorList>
            <person name="Rinke C."/>
            <person name="Chuvochina M."/>
            <person name="Mussig A.J."/>
            <person name="Chaumeil P.-A."/>
            <person name="Waite D.W."/>
            <person name="Whitman W.B."/>
            <person name="Parks D.H."/>
            <person name="Hugenholtz P."/>
        </authorList>
    </citation>
    <scope>NUCLEOTIDE SEQUENCE [LARGE SCALE GENOMIC DNA]</scope>
</reference>
<organism evidence="2 3">
    <name type="scientific">Candidatus Iainarchaeum sp</name>
    <dbReference type="NCBI Taxonomy" id="3101447"/>
    <lineage>
        <taxon>Archaea</taxon>
        <taxon>Candidatus Iainarchaeota</taxon>
        <taxon>Candidatus Iainarchaeia</taxon>
        <taxon>Candidatus Iainarchaeales</taxon>
        <taxon>Candidatus Iainarchaeaceae</taxon>
        <taxon>Candidatus Iainarchaeum</taxon>
    </lineage>
</organism>
<dbReference type="AlphaFoldDB" id="A0A7J4IV90"/>
<comment type="caution">
    <text evidence="2">The sequence shown here is derived from an EMBL/GenBank/DDBJ whole genome shotgun (WGS) entry which is preliminary data.</text>
</comment>
<name>A0A7J4IV90_9ARCH</name>
<dbReference type="InterPro" id="IPR036388">
    <property type="entry name" value="WH-like_DNA-bd_sf"/>
</dbReference>
<dbReference type="InterPro" id="IPR001845">
    <property type="entry name" value="HTH_ArsR_DNA-bd_dom"/>
</dbReference>
<dbReference type="SUPFAM" id="SSF46785">
    <property type="entry name" value="Winged helix' DNA-binding domain"/>
    <property type="match status" value="2"/>
</dbReference>
<dbReference type="Gene3D" id="1.10.10.10">
    <property type="entry name" value="Winged helix-like DNA-binding domain superfamily/Winged helix DNA-binding domain"/>
    <property type="match status" value="2"/>
</dbReference>
<feature type="domain" description="HTH arsR-type" evidence="1">
    <location>
        <begin position="83"/>
        <end position="163"/>
    </location>
</feature>
<dbReference type="InterPro" id="IPR056504">
    <property type="entry name" value="HTH_HVO_0163_N"/>
</dbReference>
<dbReference type="GO" id="GO:0003700">
    <property type="term" value="F:DNA-binding transcription factor activity"/>
    <property type="evidence" value="ECO:0007669"/>
    <property type="project" value="InterPro"/>
</dbReference>
<dbReference type="Pfam" id="PF24266">
    <property type="entry name" value="HTH_HVO_0163_N"/>
    <property type="match status" value="1"/>
</dbReference>
<dbReference type="EMBL" id="DUGC01000038">
    <property type="protein sequence ID" value="HIH09443.1"/>
    <property type="molecule type" value="Genomic_DNA"/>
</dbReference>
<evidence type="ECO:0000259" key="1">
    <source>
        <dbReference type="SMART" id="SM00418"/>
    </source>
</evidence>
<evidence type="ECO:0000313" key="3">
    <source>
        <dbReference type="Proteomes" id="UP000565078"/>
    </source>
</evidence>
<dbReference type="InterPro" id="IPR036390">
    <property type="entry name" value="WH_DNA-bd_sf"/>
</dbReference>
<proteinExistence type="predicted"/>
<dbReference type="PANTHER" id="PTHR36216">
    <property type="entry name" value="TRANSCRIPTIONAL REGULATOR, TRMB"/>
    <property type="match status" value="1"/>
</dbReference>